<evidence type="ECO:0000313" key="8">
    <source>
        <dbReference type="EMBL" id="KHF24023.1"/>
    </source>
</evidence>
<evidence type="ECO:0000256" key="4">
    <source>
        <dbReference type="ARBA" id="ARBA00023004"/>
    </source>
</evidence>
<keyword evidence="6" id="KW-0249">Electron transport</keyword>
<keyword evidence="3" id="KW-0677">Repeat</keyword>
<dbReference type="PANTHER" id="PTHR32479:SF17">
    <property type="entry name" value="GLYCOLATE OXIDASE IRON-SULFUR SUBUNIT"/>
    <property type="match status" value="1"/>
</dbReference>
<dbReference type="SUPFAM" id="SSF46548">
    <property type="entry name" value="alpha-helical ferredoxin"/>
    <property type="match status" value="1"/>
</dbReference>
<dbReference type="Proteomes" id="UP000030856">
    <property type="component" value="Unassembled WGS sequence"/>
</dbReference>
<dbReference type="InterPro" id="IPR004017">
    <property type="entry name" value="Cys_rich_dom"/>
</dbReference>
<sequence length="393" mass="42152">MSLSPDQLLAEADRCVKCGLCLPLCPTYRVHRDESESPRGRIALIQGLLGGMLKSDDTGVRESLDHCLMCRQCEGGCPSGVRYAEILDTSRVLYGSPVPRELADRVAKPSNALLGVGRFLHKAGADKLLPDGVNKRLLSLAGHSSGTEQFAPLYPAQRDPIGSVALFTGCQGPTSEPKVLKAAIECLTTCGFSVHIPEKQGCCGAVYQHAGYDEATDECCDLNQMVFDDKRFSSVVTVSSGCSLQLHEHGGLDTSVREVIDVISSHLTMEHFNPLRGEAGDLKRRVGVMIPCTQKKLGGEKAVYQLLGLLPGCDMIDLNGLGCCGAGGLNMVLLPQEAEQIAAPLLEEIMAAQPEVIVTSNVGCAMQLRDQLHQRGLSIPVQHPLELIAEAIR</sequence>
<evidence type="ECO:0000256" key="2">
    <source>
        <dbReference type="ARBA" id="ARBA00022723"/>
    </source>
</evidence>
<keyword evidence="9" id="KW-1185">Reference proteome</keyword>
<evidence type="ECO:0000313" key="9">
    <source>
        <dbReference type="Proteomes" id="UP000030856"/>
    </source>
</evidence>
<dbReference type="PROSITE" id="PS51379">
    <property type="entry name" value="4FE4S_FER_2"/>
    <property type="match status" value="1"/>
</dbReference>
<keyword evidence="1 6" id="KW-0004">4Fe-4S</keyword>
<comment type="catalytic activity">
    <reaction evidence="6">
        <text>glycolate + A = glyoxylate + AH2</text>
        <dbReference type="Rhea" id="RHEA:21264"/>
        <dbReference type="ChEBI" id="CHEBI:13193"/>
        <dbReference type="ChEBI" id="CHEBI:17499"/>
        <dbReference type="ChEBI" id="CHEBI:29805"/>
        <dbReference type="ChEBI" id="CHEBI:36655"/>
        <dbReference type="EC" id="1.1.99.14"/>
    </reaction>
</comment>
<evidence type="ECO:0000259" key="7">
    <source>
        <dbReference type="PROSITE" id="PS51379"/>
    </source>
</evidence>
<dbReference type="PROSITE" id="PS00198">
    <property type="entry name" value="4FE4S_FER_1"/>
    <property type="match status" value="2"/>
</dbReference>
<comment type="caution">
    <text evidence="8">The sequence shown here is derived from an EMBL/GenBank/DDBJ whole genome shotgun (WGS) entry which is preliminary data.</text>
</comment>
<dbReference type="Pfam" id="PF02754">
    <property type="entry name" value="CCG"/>
    <property type="match status" value="2"/>
</dbReference>
<dbReference type="InterPro" id="IPR017900">
    <property type="entry name" value="4Fe4S_Fe_S_CS"/>
</dbReference>
<dbReference type="GO" id="GO:0046872">
    <property type="term" value="F:metal ion binding"/>
    <property type="evidence" value="ECO:0007669"/>
    <property type="project" value="UniProtKB-UniRule"/>
</dbReference>
<evidence type="ECO:0000256" key="5">
    <source>
        <dbReference type="ARBA" id="ARBA00023014"/>
    </source>
</evidence>
<reference evidence="8 9" key="1">
    <citation type="journal article" date="2014" name="BMC Genomics">
        <title>The genome of the intracellular bacterium of the coastal bivalve, Solemya velum: a blueprint for thriving in and out of symbiosis.</title>
        <authorList>
            <person name="Dmytrenko O."/>
            <person name="Russell S.L."/>
            <person name="Loo W.T."/>
            <person name="Fontanez K.M."/>
            <person name="Liao L."/>
            <person name="Roeselers G."/>
            <person name="Sharma R."/>
            <person name="Stewart F.J."/>
            <person name="Newton I.L."/>
            <person name="Woyke T."/>
            <person name="Wu D."/>
            <person name="Lang J.M."/>
            <person name="Eisen J.A."/>
            <person name="Cavanaugh C.M."/>
        </authorList>
    </citation>
    <scope>NUCLEOTIDE SEQUENCE [LARGE SCALE GENOMIC DNA]</scope>
    <source>
        <strain evidence="8 9">WH</strain>
    </source>
</reference>
<feature type="domain" description="4Fe-4S ferredoxin-type" evidence="7">
    <location>
        <begin position="6"/>
        <end position="35"/>
    </location>
</feature>
<proteinExistence type="predicted"/>
<dbReference type="InterPro" id="IPR017896">
    <property type="entry name" value="4Fe4S_Fe-S-bd"/>
</dbReference>
<protein>
    <recommendedName>
        <fullName evidence="6">Glycolate oxidase iron-sulfur subunit</fullName>
        <ecNumber evidence="6">1.1.99.14</ecNumber>
    </recommendedName>
</protein>
<dbReference type="AlphaFoldDB" id="A0A0B0H1D2"/>
<keyword evidence="4 6" id="KW-0408">Iron</keyword>
<dbReference type="GO" id="GO:0051539">
    <property type="term" value="F:4 iron, 4 sulfur cluster binding"/>
    <property type="evidence" value="ECO:0007669"/>
    <property type="project" value="UniProtKB-UniRule"/>
</dbReference>
<keyword evidence="2 6" id="KW-0479">Metal-binding</keyword>
<dbReference type="InterPro" id="IPR009051">
    <property type="entry name" value="Helical_ferredxn"/>
</dbReference>
<dbReference type="PIRSF" id="PIRSF000139">
    <property type="entry name" value="Glc_ox_4Fe-4S"/>
    <property type="match status" value="1"/>
</dbReference>
<accession>A0A0B0H1D2</accession>
<name>A0A0B0H1D2_SOVGS</name>
<dbReference type="STRING" id="2340.JV46_27130"/>
<gene>
    <name evidence="8" type="ORF">JV46_27130</name>
</gene>
<dbReference type="EMBL" id="JRAA01000003">
    <property type="protein sequence ID" value="KHF24023.1"/>
    <property type="molecule type" value="Genomic_DNA"/>
</dbReference>
<comment type="catalytic activity">
    <reaction evidence="6">
        <text>(R)-lactate + A = pyruvate + AH2</text>
        <dbReference type="Rhea" id="RHEA:15089"/>
        <dbReference type="ChEBI" id="CHEBI:13193"/>
        <dbReference type="ChEBI" id="CHEBI:15361"/>
        <dbReference type="ChEBI" id="CHEBI:16004"/>
        <dbReference type="ChEBI" id="CHEBI:17499"/>
    </reaction>
</comment>
<dbReference type="PANTHER" id="PTHR32479">
    <property type="entry name" value="GLYCOLATE OXIDASE IRON-SULFUR SUBUNIT"/>
    <property type="match status" value="1"/>
</dbReference>
<comment type="function">
    <text evidence="6">Component of a complex that catalyzes the oxidation of glycolate to glyoxylate.</text>
</comment>
<comment type="cofactor">
    <cofactor evidence="6">
        <name>[4Fe-4S] cluster</name>
        <dbReference type="ChEBI" id="CHEBI:49883"/>
    </cofactor>
    <text evidence="6">Binds 2 [4Fe-4S] clusters.</text>
</comment>
<evidence type="ECO:0000256" key="1">
    <source>
        <dbReference type="ARBA" id="ARBA00022485"/>
    </source>
</evidence>
<keyword evidence="6" id="KW-0813">Transport</keyword>
<dbReference type="eggNOG" id="COG0247">
    <property type="taxonomic scope" value="Bacteria"/>
</dbReference>
<evidence type="ECO:0000256" key="3">
    <source>
        <dbReference type="ARBA" id="ARBA00022737"/>
    </source>
</evidence>
<dbReference type="Pfam" id="PF13183">
    <property type="entry name" value="Fer4_8"/>
    <property type="match status" value="1"/>
</dbReference>
<evidence type="ECO:0000256" key="6">
    <source>
        <dbReference type="PIRNR" id="PIRNR000139"/>
    </source>
</evidence>
<dbReference type="Gene3D" id="1.10.1060.10">
    <property type="entry name" value="Alpha-helical ferredoxin"/>
    <property type="match status" value="1"/>
</dbReference>
<dbReference type="GO" id="GO:0019154">
    <property type="term" value="F:glycolate dehydrogenase activity"/>
    <property type="evidence" value="ECO:0007669"/>
    <property type="project" value="UniProtKB-EC"/>
</dbReference>
<organism evidence="8 9">
    <name type="scientific">Solemya velum gill symbiont</name>
    <dbReference type="NCBI Taxonomy" id="2340"/>
    <lineage>
        <taxon>Bacteria</taxon>
        <taxon>Pseudomonadati</taxon>
        <taxon>Pseudomonadota</taxon>
        <taxon>Gammaproteobacteria</taxon>
        <taxon>sulfur-oxidizing symbionts</taxon>
    </lineage>
</organism>
<dbReference type="RefSeq" id="WP_080749007.1">
    <property type="nucleotide sequence ID" value="NZ_JRAA01000003.1"/>
</dbReference>
<dbReference type="EC" id="1.1.99.14" evidence="6"/>
<dbReference type="InterPro" id="IPR012257">
    <property type="entry name" value="Glc_ox_4Fe-4S"/>
</dbReference>
<keyword evidence="5 6" id="KW-0411">Iron-sulfur</keyword>
<dbReference type="OrthoDB" id="9765258at2"/>